<proteinExistence type="predicted"/>
<reference evidence="1" key="1">
    <citation type="submission" date="2021-06" db="EMBL/GenBank/DDBJ databases">
        <authorList>
            <person name="Hodson N. C."/>
            <person name="Mongue J. A."/>
            <person name="Jaron S. K."/>
        </authorList>
    </citation>
    <scope>NUCLEOTIDE SEQUENCE</scope>
</reference>
<sequence>YLRILEDHTSPNLGSLKQKEVNFLVGIIRNHFTDVCM</sequence>
<dbReference type="AlphaFoldDB" id="A0A8J2JTI8"/>
<evidence type="ECO:0000313" key="1">
    <source>
        <dbReference type="EMBL" id="CAG7727133.1"/>
    </source>
</evidence>
<feature type="non-terminal residue" evidence="1">
    <location>
        <position position="37"/>
    </location>
</feature>
<dbReference type="OrthoDB" id="2021145at2759"/>
<evidence type="ECO:0000313" key="2">
    <source>
        <dbReference type="Proteomes" id="UP000708208"/>
    </source>
</evidence>
<keyword evidence="2" id="KW-1185">Reference proteome</keyword>
<feature type="non-terminal residue" evidence="1">
    <location>
        <position position="1"/>
    </location>
</feature>
<dbReference type="EMBL" id="CAJVCH010144128">
    <property type="protein sequence ID" value="CAG7727133.1"/>
    <property type="molecule type" value="Genomic_DNA"/>
</dbReference>
<organism evidence="1 2">
    <name type="scientific">Allacma fusca</name>
    <dbReference type="NCBI Taxonomy" id="39272"/>
    <lineage>
        <taxon>Eukaryota</taxon>
        <taxon>Metazoa</taxon>
        <taxon>Ecdysozoa</taxon>
        <taxon>Arthropoda</taxon>
        <taxon>Hexapoda</taxon>
        <taxon>Collembola</taxon>
        <taxon>Symphypleona</taxon>
        <taxon>Sminthuridae</taxon>
        <taxon>Allacma</taxon>
    </lineage>
</organism>
<dbReference type="Proteomes" id="UP000708208">
    <property type="component" value="Unassembled WGS sequence"/>
</dbReference>
<gene>
    <name evidence="1" type="ORF">AFUS01_LOCUS15991</name>
</gene>
<accession>A0A8J2JTI8</accession>
<name>A0A8J2JTI8_9HEXA</name>
<protein>
    <submittedName>
        <fullName evidence="1">Uncharacterized protein</fullName>
    </submittedName>
</protein>
<comment type="caution">
    <text evidence="1">The sequence shown here is derived from an EMBL/GenBank/DDBJ whole genome shotgun (WGS) entry which is preliminary data.</text>
</comment>